<evidence type="ECO:0000259" key="5">
    <source>
        <dbReference type="PROSITE" id="PS50893"/>
    </source>
</evidence>
<dbReference type="PROSITE" id="PS50893">
    <property type="entry name" value="ABC_TRANSPORTER_2"/>
    <property type="match status" value="2"/>
</dbReference>
<dbReference type="AlphaFoldDB" id="A0A380MK57"/>
<dbReference type="GO" id="GO:0016887">
    <property type="term" value="F:ATP hydrolysis activity"/>
    <property type="evidence" value="ECO:0007669"/>
    <property type="project" value="InterPro"/>
</dbReference>
<keyword evidence="2" id="KW-0677">Repeat</keyword>
<dbReference type="Proteomes" id="UP000254575">
    <property type="component" value="Unassembled WGS sequence"/>
</dbReference>
<evidence type="ECO:0000313" key="6">
    <source>
        <dbReference type="EMBL" id="SUO92484.1"/>
    </source>
</evidence>
<dbReference type="Gene3D" id="3.40.50.300">
    <property type="entry name" value="P-loop containing nucleotide triphosphate hydrolases"/>
    <property type="match status" value="2"/>
</dbReference>
<evidence type="ECO:0000256" key="1">
    <source>
        <dbReference type="ARBA" id="ARBA00022448"/>
    </source>
</evidence>
<dbReference type="InterPro" id="IPR003593">
    <property type="entry name" value="AAA+_ATPase"/>
</dbReference>
<gene>
    <name evidence="6" type="primary">rbsA_1</name>
    <name evidence="6" type="ORF">NCTC10717_00575</name>
</gene>
<feature type="domain" description="ABC transporter" evidence="5">
    <location>
        <begin position="260"/>
        <end position="505"/>
    </location>
</feature>
<evidence type="ECO:0000256" key="4">
    <source>
        <dbReference type="ARBA" id="ARBA00022840"/>
    </source>
</evidence>
<accession>A0A380MK57</accession>
<feature type="domain" description="ABC transporter" evidence="5">
    <location>
        <begin position="14"/>
        <end position="249"/>
    </location>
</feature>
<evidence type="ECO:0000256" key="3">
    <source>
        <dbReference type="ARBA" id="ARBA00022741"/>
    </source>
</evidence>
<evidence type="ECO:0000256" key="2">
    <source>
        <dbReference type="ARBA" id="ARBA00022737"/>
    </source>
</evidence>
<dbReference type="InterPro" id="IPR027417">
    <property type="entry name" value="P-loop_NTPase"/>
</dbReference>
<dbReference type="CDD" id="cd03216">
    <property type="entry name" value="ABC_Carb_Monos_I"/>
    <property type="match status" value="1"/>
</dbReference>
<sequence>MTTENSQTAAVPLVEVQGVVKRFGKTTALNGVELRVHAGRTHALVGRNGAGKSTLVSILTGLNAPDEGWVKFSGEAAPALNDVNAWRSRVACVYQKPTIFPNLTVAENLLINRQDLGKRLISWREVNREAQKILDAWDISVDVHLEAGLLDVENRQLVEIARSLSYGARFIILDEPTAMLEGKAITRLFERMRKLQEQGVTFLFISHHLTEVYDICHDVTVYRDARHIVTAPVAEFPQKQMIEAMTGERYEDKVYTPRELPDERVLEVSNLSHRFRFNNLNFAVKKREMVGLVGLGGCGKVGLAETIVGLQSAVGGEIYINGKTYARDSVRAALDAGIGFVPQDRHHGGFVPEMSIEENATMTILPELSSAKLGIIDRQKRFNLASQWIKALDVKTYGAEQEVAGLSGGNQQKVVQARAMANEPQLLVMINPTAGVDIKSKHTLLDYVAQEAERREMAVIIVSDDLDDVRGCDRVIVMQHGKMAHEFKQGWNDNMLIAAMEGMLEADEAPYQFVPQAAQEQAQHI</sequence>
<keyword evidence="3" id="KW-0547">Nucleotide-binding</keyword>
<organism evidence="6 7">
    <name type="scientific">Suttonella indologenes</name>
    <dbReference type="NCBI Taxonomy" id="13276"/>
    <lineage>
        <taxon>Bacteria</taxon>
        <taxon>Pseudomonadati</taxon>
        <taxon>Pseudomonadota</taxon>
        <taxon>Gammaproteobacteria</taxon>
        <taxon>Cardiobacteriales</taxon>
        <taxon>Cardiobacteriaceae</taxon>
        <taxon>Suttonella</taxon>
    </lineage>
</organism>
<keyword evidence="1" id="KW-0813">Transport</keyword>
<keyword evidence="4 6" id="KW-0067">ATP-binding</keyword>
<reference evidence="6 7" key="1">
    <citation type="submission" date="2018-06" db="EMBL/GenBank/DDBJ databases">
        <authorList>
            <consortium name="Pathogen Informatics"/>
            <person name="Doyle S."/>
        </authorList>
    </citation>
    <scope>NUCLEOTIDE SEQUENCE [LARGE SCALE GENOMIC DNA]</scope>
    <source>
        <strain evidence="6 7">NCTC10717</strain>
    </source>
</reference>
<dbReference type="PANTHER" id="PTHR43790:SF9">
    <property type="entry name" value="GALACTOFURANOSE TRANSPORTER ATP-BINDING PROTEIN YTFR"/>
    <property type="match status" value="1"/>
</dbReference>
<protein>
    <submittedName>
        <fullName evidence="6">Ribose import ATP-binding protein RbsA</fullName>
        <ecNumber evidence="6">3.6.3.17</ecNumber>
    </submittedName>
</protein>
<dbReference type="OrthoDB" id="9776369at2"/>
<dbReference type="Pfam" id="PF00005">
    <property type="entry name" value="ABC_tran"/>
    <property type="match status" value="2"/>
</dbReference>
<dbReference type="PANTHER" id="PTHR43790">
    <property type="entry name" value="CARBOHYDRATE TRANSPORT ATP-BINDING PROTEIN MG119-RELATED"/>
    <property type="match status" value="1"/>
</dbReference>
<dbReference type="EC" id="3.6.3.17" evidence="6"/>
<dbReference type="GO" id="GO:0005524">
    <property type="term" value="F:ATP binding"/>
    <property type="evidence" value="ECO:0007669"/>
    <property type="project" value="UniProtKB-KW"/>
</dbReference>
<proteinExistence type="predicted"/>
<dbReference type="SMART" id="SM00382">
    <property type="entry name" value="AAA"/>
    <property type="match status" value="2"/>
</dbReference>
<keyword evidence="7" id="KW-1185">Reference proteome</keyword>
<dbReference type="SUPFAM" id="SSF52540">
    <property type="entry name" value="P-loop containing nucleoside triphosphate hydrolases"/>
    <property type="match status" value="2"/>
</dbReference>
<evidence type="ECO:0000313" key="7">
    <source>
        <dbReference type="Proteomes" id="UP000254575"/>
    </source>
</evidence>
<dbReference type="InterPro" id="IPR003439">
    <property type="entry name" value="ABC_transporter-like_ATP-bd"/>
</dbReference>
<dbReference type="RefSeq" id="WP_115217855.1">
    <property type="nucleotide sequence ID" value="NZ_UHIA01000003.1"/>
</dbReference>
<keyword evidence="6" id="KW-0378">Hydrolase</keyword>
<dbReference type="InterPro" id="IPR050107">
    <property type="entry name" value="ABC_carbohydrate_import_ATPase"/>
</dbReference>
<dbReference type="EMBL" id="UHIA01000003">
    <property type="protein sequence ID" value="SUO92484.1"/>
    <property type="molecule type" value="Genomic_DNA"/>
</dbReference>
<name>A0A380MK57_9GAMM</name>
<dbReference type="CDD" id="cd03215">
    <property type="entry name" value="ABC_Carb_Monos_II"/>
    <property type="match status" value="1"/>
</dbReference>